<dbReference type="Pfam" id="PF03592">
    <property type="entry name" value="Terminase_2"/>
    <property type="match status" value="1"/>
</dbReference>
<sequence length="217" mass="24101">MARGKAKNPGSSVAGLLPDDDLGPGNWTDRQRRFVYRYLQHRNGARAIREAGYTCKPENADKVAWILLNETRFAHVREAIDRREADLQARLKVGAEQVLEEISKVAFFSLADVVVIQEDGTARVDLTEADAAHLAALSEVQIEERTIKGRDGEPDTTARTIKIKAHSKLDALEKLGKNLKLFTDKFEVSGGLDIASQLSAARRRARLGKKEPDRDEA</sequence>
<keyword evidence="2" id="KW-0231">Viral genome packaging</keyword>
<dbReference type="AlphaFoldDB" id="A0A1B2EE39"/>
<keyword evidence="1" id="KW-1188">Viral release from host cell</keyword>
<evidence type="ECO:0000256" key="2">
    <source>
        <dbReference type="ARBA" id="ARBA00023219"/>
    </source>
</evidence>
<dbReference type="GO" id="GO:0051276">
    <property type="term" value="P:chromosome organization"/>
    <property type="evidence" value="ECO:0007669"/>
    <property type="project" value="InterPro"/>
</dbReference>
<evidence type="ECO:0000313" key="3">
    <source>
        <dbReference type="EMBL" id="ANY78228.1"/>
    </source>
</evidence>
<name>A0A1B2EE39_9HYPH</name>
<evidence type="ECO:0008006" key="4">
    <source>
        <dbReference type="Google" id="ProtNLM"/>
    </source>
</evidence>
<accession>A0A1B2EE39</accession>
<dbReference type="EMBL" id="CP016616">
    <property type="protein sequence ID" value="ANY78228.1"/>
    <property type="molecule type" value="Genomic_DNA"/>
</dbReference>
<gene>
    <name evidence="3" type="ORF">BB934_08275</name>
</gene>
<dbReference type="InterPro" id="IPR005335">
    <property type="entry name" value="Terminase_ssu"/>
</dbReference>
<dbReference type="OrthoDB" id="9813753at2"/>
<dbReference type="KEGG" id="moc:BB934_08275"/>
<reference evidence="3" key="1">
    <citation type="submission" date="2016-07" db="EMBL/GenBank/DDBJ databases">
        <title>Microvirga ossetica sp. nov. a new species of rhizobia isolated from root nodules of the legume species Vicia alpestris Steven originated from North Ossetia region in the Caucasus.</title>
        <authorList>
            <person name="Safronova V.I."/>
            <person name="Kuznetsova I.G."/>
            <person name="Sazanova A.L."/>
            <person name="Belimov A."/>
            <person name="Andronov E."/>
            <person name="Osledkin Y.S."/>
            <person name="Onishchuk O.P."/>
            <person name="Kurchak O.N."/>
            <person name="Shaposhnikov A.I."/>
            <person name="Willems A."/>
            <person name="Tikhonovich I.A."/>
        </authorList>
    </citation>
    <scope>NUCLEOTIDE SEQUENCE [LARGE SCALE GENOMIC DNA]</scope>
    <source>
        <strain evidence="3">V5/3M</strain>
    </source>
</reference>
<dbReference type="InterPro" id="IPR038713">
    <property type="entry name" value="Terminase_Gp1_N_sf"/>
</dbReference>
<evidence type="ECO:0000256" key="1">
    <source>
        <dbReference type="ARBA" id="ARBA00022612"/>
    </source>
</evidence>
<dbReference type="InterPro" id="IPR052404">
    <property type="entry name" value="SPP1-like_terminase"/>
</dbReference>
<organism evidence="3">
    <name type="scientific">Microvirga ossetica</name>
    <dbReference type="NCBI Taxonomy" id="1882682"/>
    <lineage>
        <taxon>Bacteria</taxon>
        <taxon>Pseudomonadati</taxon>
        <taxon>Pseudomonadota</taxon>
        <taxon>Alphaproteobacteria</taxon>
        <taxon>Hyphomicrobiales</taxon>
        <taxon>Methylobacteriaceae</taxon>
        <taxon>Microvirga</taxon>
    </lineage>
</organism>
<dbReference type="RefSeq" id="WP_099509219.1">
    <property type="nucleotide sequence ID" value="NZ_CP016616.1"/>
</dbReference>
<proteinExistence type="predicted"/>
<dbReference type="PANTHER" id="PTHR41328:SF2">
    <property type="entry name" value="TERMINASE SMALL SUBUNIT"/>
    <property type="match status" value="1"/>
</dbReference>
<dbReference type="Gene3D" id="1.10.10.1400">
    <property type="entry name" value="Terminase, small subunit, N-terminal DNA-binding domain, HTH motif"/>
    <property type="match status" value="1"/>
</dbReference>
<dbReference type="PANTHER" id="PTHR41328">
    <property type="entry name" value="TERMINASE SMALL SUBUNIT-RELATED"/>
    <property type="match status" value="1"/>
</dbReference>
<protein>
    <recommendedName>
        <fullName evidence="4">Terminase</fullName>
    </recommendedName>
</protein>